<keyword evidence="1" id="KW-0863">Zinc-finger</keyword>
<evidence type="ECO:0000259" key="4">
    <source>
        <dbReference type="PROSITE" id="PS50158"/>
    </source>
</evidence>
<protein>
    <submittedName>
        <fullName evidence="6">CCHC-type domain-containing protein</fullName>
    </submittedName>
</protein>
<dbReference type="Proteomes" id="UP001152797">
    <property type="component" value="Unassembled WGS sequence"/>
</dbReference>
<dbReference type="PROSITE" id="PS50158">
    <property type="entry name" value="ZF_CCHC"/>
    <property type="match status" value="1"/>
</dbReference>
<dbReference type="InterPro" id="IPR001878">
    <property type="entry name" value="Znf_CCHC"/>
</dbReference>
<dbReference type="EMBL" id="CAMXCT030005835">
    <property type="protein sequence ID" value="CAL4800678.1"/>
    <property type="molecule type" value="Genomic_DNA"/>
</dbReference>
<dbReference type="OrthoDB" id="6127576at2759"/>
<reference evidence="5" key="1">
    <citation type="submission" date="2022-10" db="EMBL/GenBank/DDBJ databases">
        <authorList>
            <person name="Chen Y."/>
            <person name="Dougan E. K."/>
            <person name="Chan C."/>
            <person name="Rhodes N."/>
            <person name="Thang M."/>
        </authorList>
    </citation>
    <scope>NUCLEOTIDE SEQUENCE</scope>
</reference>
<evidence type="ECO:0000256" key="2">
    <source>
        <dbReference type="SAM" id="Coils"/>
    </source>
</evidence>
<sequence>MAIEATINPKLPTWSGDWLQWPDYKLSVELEADATSKDDLSRLAPKLVRNLTGKAWETAVGLEREKLKSEDGVNYLLSYLEEKRGRQKVDVLGDALGVYFQKSEIVRKDGEVRNDFEARHAAKVRDINKALVAVGAKGDTPSEIWGWFLLHQFVRLEPSDVATVKSFAKNYQLDEVCRAMRQLWGGDSLALRDQERKKAKNNAKVLMNEPNTPDDNGIWLGSPDLDGEEVNHEDDPDLTEDEISVLFDEACEALHEDPTNPVVLANFQEMKKLKYTEARKALDRSRTARGFFPNSTRSSTSMNSRTRKPPPFDGLCMRCGKHGHKARDCLQKAAPSNSRREPAAGKIGFAGYLQDANQALVNDADTIMDTESAMVFEEDLDFLYQESHPIHVAVACEKGAENSEGPGFIGSTQETTRDKAIIDCGASESIVGANMLQDFCDTLHELGFDPKSEVTVDRQVKKSFIFGNNETSSSLGLAKVNTGMCGTEQSVDLHVVEGSTPFLLSSKWLWEQEATINFKTGKALFPKLSDNQVQLERAPTFHLLLPLTAFEGNGKLINELLVTDDDQDVSILKLQSAPPEKTTLSEGVAGQQPIMLLAKKNMMVDLNNHLEPCLGKNPALMKDRSAFLGLVDACQETHAFDECFHEAGQASVQDEERPPNAEGQDPPRESPNPILGEEKSQEDQEIIRKLRVIHANLGHPNKTTMGRLLKEAGVTQKVLQLADQMECTVCRQRGRRAPLRPAAVPALDLFQWLEGQGIRVQAIAAEAPWQLGKHSKHLETVKENASLLALETAADVDVEETFDATLAAKNELHTFRGFAPNQWAFGQNCDRVGSFLQNGEHPVVQQQRSKQVSFEDHMKRKNEARMIFLREDAKLRIQRAAHANIRRAQEFETGQLVYFFRRGRGHGNRYESYWFGPAKVVCVEKTGDPERNQSAGSVVWIVHGTTLYRCAPEQLRVVTHEVQNLSHLFGSKETPSSMLENARQSQQYRDITSESQLVEPDADEAVDEDPNLDGSLVRAQEELSRTLEPIRRLRGKQNTKQDKNRHPEVESSENLTQNYREMDLKQLGEMEQKHGKYSGVKLVDIVEKKEDFTYLRWLVEHHPKNPKFLALLIYLERHELVASQQAKTAEPKSVKKPGETLIPMSSQSGSPYPAGNQDSMLKIEILEKRMQEMHSEMQTMFQTILELKDHNRQIQEAVMVLSNHVAGHQNRIQHLEDTAVLPSDFEPEETPIPVNYMVENSEMIEITMIVAPRDVHNQRRNGVQEWVLNQKPKKNAEVKLKTLNEEEKAEFRVAMRSEIDSFLEREAIAIASRHGIDPQKLLNMRWVLTYKPITDEQGEVTGQERYALGINEICVSPQRKKDPQAKANIEEKKQLREGDAHCTVAQSGVVARREADQRGEAKNHKRAEAFVAIQYVDDEKKANFIFQTSQ</sequence>
<evidence type="ECO:0000313" key="7">
    <source>
        <dbReference type="Proteomes" id="UP001152797"/>
    </source>
</evidence>
<gene>
    <name evidence="5" type="ORF">C1SCF055_LOCUS38349</name>
</gene>
<dbReference type="EMBL" id="CAMXCT020005835">
    <property type="protein sequence ID" value="CAL1166741.1"/>
    <property type="molecule type" value="Genomic_DNA"/>
</dbReference>
<proteinExistence type="predicted"/>
<feature type="region of interest" description="Disordered" evidence="3">
    <location>
        <begin position="289"/>
        <end position="309"/>
    </location>
</feature>
<dbReference type="SUPFAM" id="SSF57756">
    <property type="entry name" value="Retrovirus zinc finger-like domains"/>
    <property type="match status" value="1"/>
</dbReference>
<dbReference type="EMBL" id="CAMXCT010005835">
    <property type="protein sequence ID" value="CAI4013366.1"/>
    <property type="molecule type" value="Genomic_DNA"/>
</dbReference>
<feature type="region of interest" description="Disordered" evidence="3">
    <location>
        <begin position="971"/>
        <end position="990"/>
    </location>
</feature>
<feature type="coiled-coil region" evidence="2">
    <location>
        <begin position="1156"/>
        <end position="1183"/>
    </location>
</feature>
<evidence type="ECO:0000313" key="5">
    <source>
        <dbReference type="EMBL" id="CAI4013366.1"/>
    </source>
</evidence>
<reference evidence="6 7" key="2">
    <citation type="submission" date="2024-05" db="EMBL/GenBank/DDBJ databases">
        <authorList>
            <person name="Chen Y."/>
            <person name="Shah S."/>
            <person name="Dougan E. K."/>
            <person name="Thang M."/>
            <person name="Chan C."/>
        </authorList>
    </citation>
    <scope>NUCLEOTIDE SEQUENCE [LARGE SCALE GENOMIC DNA]</scope>
</reference>
<feature type="region of interest" description="Disordered" evidence="3">
    <location>
        <begin position="1030"/>
        <end position="1054"/>
    </location>
</feature>
<keyword evidence="2" id="KW-0175">Coiled coil</keyword>
<accession>A0A9P1DPW2</accession>
<feature type="compositionally biased region" description="Basic and acidic residues" evidence="3">
    <location>
        <begin position="1039"/>
        <end position="1049"/>
    </location>
</feature>
<evidence type="ECO:0000313" key="6">
    <source>
        <dbReference type="EMBL" id="CAL4800678.1"/>
    </source>
</evidence>
<keyword evidence="7" id="KW-1185">Reference proteome</keyword>
<evidence type="ECO:0000256" key="1">
    <source>
        <dbReference type="PROSITE-ProRule" id="PRU00047"/>
    </source>
</evidence>
<feature type="compositionally biased region" description="Polar residues" evidence="3">
    <location>
        <begin position="973"/>
        <end position="990"/>
    </location>
</feature>
<feature type="region of interest" description="Disordered" evidence="3">
    <location>
        <begin position="648"/>
        <end position="681"/>
    </location>
</feature>
<evidence type="ECO:0000256" key="3">
    <source>
        <dbReference type="SAM" id="MobiDB-lite"/>
    </source>
</evidence>
<feature type="region of interest" description="Disordered" evidence="3">
    <location>
        <begin position="1126"/>
        <end position="1156"/>
    </location>
</feature>
<dbReference type="InterPro" id="IPR036875">
    <property type="entry name" value="Znf_CCHC_sf"/>
</dbReference>
<organism evidence="5">
    <name type="scientific">Cladocopium goreaui</name>
    <dbReference type="NCBI Taxonomy" id="2562237"/>
    <lineage>
        <taxon>Eukaryota</taxon>
        <taxon>Sar</taxon>
        <taxon>Alveolata</taxon>
        <taxon>Dinophyceae</taxon>
        <taxon>Suessiales</taxon>
        <taxon>Symbiodiniaceae</taxon>
        <taxon>Cladocopium</taxon>
    </lineage>
</organism>
<keyword evidence="1" id="KW-0862">Zinc</keyword>
<feature type="compositionally biased region" description="Basic and acidic residues" evidence="3">
    <location>
        <begin position="1129"/>
        <end position="1138"/>
    </location>
</feature>
<feature type="domain" description="CCHC-type" evidence="4">
    <location>
        <begin position="316"/>
        <end position="329"/>
    </location>
</feature>
<dbReference type="GO" id="GO:0003676">
    <property type="term" value="F:nucleic acid binding"/>
    <property type="evidence" value="ECO:0007669"/>
    <property type="project" value="InterPro"/>
</dbReference>
<comment type="caution">
    <text evidence="5">The sequence shown here is derived from an EMBL/GenBank/DDBJ whole genome shotgun (WGS) entry which is preliminary data.</text>
</comment>
<keyword evidence="1" id="KW-0479">Metal-binding</keyword>
<name>A0A9P1DPW2_9DINO</name>
<feature type="compositionally biased region" description="Low complexity" evidence="3">
    <location>
        <begin position="294"/>
        <end position="304"/>
    </location>
</feature>
<dbReference type="GO" id="GO:0008270">
    <property type="term" value="F:zinc ion binding"/>
    <property type="evidence" value="ECO:0007669"/>
    <property type="project" value="UniProtKB-KW"/>
</dbReference>